<keyword evidence="1" id="KW-0812">Transmembrane</keyword>
<dbReference type="EMBL" id="PP511706">
    <property type="protein sequence ID" value="XCD06735.1"/>
    <property type="molecule type" value="Genomic_DNA"/>
</dbReference>
<protein>
    <submittedName>
        <fullName evidence="2">Uncharacterized protein</fullName>
    </submittedName>
</protein>
<keyword evidence="1" id="KW-0472">Membrane</keyword>
<sequence>MVCAGRMVFSVVPRYRIKCALDMLVGAVNLPVIVLLPTFNL</sequence>
<proteinExistence type="predicted"/>
<organism evidence="2">
    <name type="scientific">Dulem virus 30</name>
    <dbReference type="NCBI Taxonomy" id="3145748"/>
    <lineage>
        <taxon>Viruses</taxon>
        <taxon>Duplodnaviria</taxon>
        <taxon>Heunggongvirae</taxon>
        <taxon>Uroviricota</taxon>
        <taxon>Caudoviricetes</taxon>
    </lineage>
</organism>
<feature type="transmembrane region" description="Helical" evidence="1">
    <location>
        <begin position="20"/>
        <end position="39"/>
    </location>
</feature>
<reference evidence="2" key="1">
    <citation type="submission" date="2024-03" db="EMBL/GenBank/DDBJ databases">
        <title>Diverse circular DNA viruses in blood, oral, and fecal samples of captive lemurs.</title>
        <authorList>
            <person name="Paietta E.N."/>
            <person name="Kraberger S."/>
            <person name="Lund M.C."/>
            <person name="Custer J.M."/>
            <person name="Vargas K.M."/>
            <person name="Ehmke E.E."/>
            <person name="Yoder A.D."/>
            <person name="Varsani A."/>
        </authorList>
    </citation>
    <scope>NUCLEOTIDE SEQUENCE</scope>
    <source>
        <strain evidence="2">Duke_26_2</strain>
    </source>
</reference>
<keyword evidence="1" id="KW-1133">Transmembrane helix</keyword>
<evidence type="ECO:0000313" key="2">
    <source>
        <dbReference type="EMBL" id="XCD06735.1"/>
    </source>
</evidence>
<evidence type="ECO:0000256" key="1">
    <source>
        <dbReference type="SAM" id="Phobius"/>
    </source>
</evidence>
<accession>A0AAU8B3X3</accession>
<name>A0AAU8B3X3_9CAUD</name>